<organism evidence="1 2">
    <name type="scientific">Candidatus Borkfalkia faecipullorum</name>
    <dbReference type="NCBI Taxonomy" id="2838510"/>
    <lineage>
        <taxon>Bacteria</taxon>
        <taxon>Bacillati</taxon>
        <taxon>Bacillota</taxon>
        <taxon>Clostridia</taxon>
        <taxon>Christensenellales</taxon>
        <taxon>Christensenellaceae</taxon>
        <taxon>Candidatus Borkfalkia</taxon>
    </lineage>
</organism>
<protein>
    <submittedName>
        <fullName evidence="1">Uncharacterized protein</fullName>
    </submittedName>
</protein>
<proteinExistence type="predicted"/>
<sequence length="63" mass="7435">MDLVCALHLDRPHHLHIHFTFFEKEPRFPGKNNTKVYRAKGKVDKKAIHFAALSRFPPPRKML</sequence>
<dbReference type="AlphaFoldDB" id="A0A9D1V8V3"/>
<comment type="caution">
    <text evidence="1">The sequence shown here is derived from an EMBL/GenBank/DDBJ whole genome shotgun (WGS) entry which is preliminary data.</text>
</comment>
<gene>
    <name evidence="1" type="ORF">H9741_07370</name>
</gene>
<dbReference type="Proteomes" id="UP000824204">
    <property type="component" value="Unassembled WGS sequence"/>
</dbReference>
<name>A0A9D1V8V3_9FIRM</name>
<reference evidence="1" key="2">
    <citation type="submission" date="2021-04" db="EMBL/GenBank/DDBJ databases">
        <authorList>
            <person name="Gilroy R."/>
        </authorList>
    </citation>
    <scope>NUCLEOTIDE SEQUENCE</scope>
    <source>
        <strain evidence="1">811</strain>
    </source>
</reference>
<reference evidence="1" key="1">
    <citation type="journal article" date="2021" name="PeerJ">
        <title>Extensive microbial diversity within the chicken gut microbiome revealed by metagenomics and culture.</title>
        <authorList>
            <person name="Gilroy R."/>
            <person name="Ravi A."/>
            <person name="Getino M."/>
            <person name="Pursley I."/>
            <person name="Horton D.L."/>
            <person name="Alikhan N.F."/>
            <person name="Baker D."/>
            <person name="Gharbi K."/>
            <person name="Hall N."/>
            <person name="Watson M."/>
            <person name="Adriaenssens E.M."/>
            <person name="Foster-Nyarko E."/>
            <person name="Jarju S."/>
            <person name="Secka A."/>
            <person name="Antonio M."/>
            <person name="Oren A."/>
            <person name="Chaudhuri R.R."/>
            <person name="La Ragione R."/>
            <person name="Hildebrand F."/>
            <person name="Pallen M.J."/>
        </authorList>
    </citation>
    <scope>NUCLEOTIDE SEQUENCE</scope>
    <source>
        <strain evidence="1">811</strain>
    </source>
</reference>
<evidence type="ECO:0000313" key="1">
    <source>
        <dbReference type="EMBL" id="HIX08271.1"/>
    </source>
</evidence>
<dbReference type="EMBL" id="DXFX01000096">
    <property type="protein sequence ID" value="HIX08271.1"/>
    <property type="molecule type" value="Genomic_DNA"/>
</dbReference>
<evidence type="ECO:0000313" key="2">
    <source>
        <dbReference type="Proteomes" id="UP000824204"/>
    </source>
</evidence>
<accession>A0A9D1V8V3</accession>